<keyword evidence="2" id="KW-0808">Transferase</keyword>
<keyword evidence="1" id="KW-0328">Glycosyltransferase</keyword>
<evidence type="ECO:0000256" key="3">
    <source>
        <dbReference type="ARBA" id="ARBA00024303"/>
    </source>
</evidence>
<sequence>MPSENTSLKICWLFCNVIDNFGDIGVSWRLAKMLTRELGWQVHLWVDDTAALRALCPDLPAKPCIHQHIIVRTWQAERADGLDSAPPPHIVIETFACDLPPDVLAVIRRHRPLWLNWEYLSAEDSNEKLHALPSPQTDGLQKYFWFMGFSERSGGLLREQDYEIHCRFDEDAFRQILKLPPKTTPEWLLFGYHSPIWAKWLTMWQQAGQPLTLLLAGNQIIDSLKKAGAIPPHTLNSDGSIFQTASVQLIKIPFIPQSDFDRLLHLSDGLIIRGEDSFVRAQFAAKPFFWHIYPQEESVHIDKLHAFWRKTYAHYPDNIQTAHQALSDELNGARSLTPAQRLEAWQTLQRHADEWRQSVADWKNTLFKQPSAIEKLAKFIERR</sequence>
<evidence type="ECO:0000256" key="6">
    <source>
        <dbReference type="ARBA" id="ARBA00030025"/>
    </source>
</evidence>
<dbReference type="RefSeq" id="WP_085362957.1">
    <property type="nucleotide sequence ID" value="NZ_LT906434.1"/>
</dbReference>
<evidence type="ECO:0000313" key="9">
    <source>
        <dbReference type="EMBL" id="SNU80102.1"/>
    </source>
</evidence>
<dbReference type="Pfam" id="PF10093">
    <property type="entry name" value="EarP"/>
    <property type="match status" value="1"/>
</dbReference>
<dbReference type="InterPro" id="IPR016633">
    <property type="entry name" value="EarP"/>
</dbReference>
<protein>
    <recommendedName>
        <fullName evidence="5">Protein-arginine rhamnosyltransferase</fullName>
    </recommendedName>
    <alternativeName>
        <fullName evidence="6">EF-P arginine rhamnosyltransferase</fullName>
    </alternativeName>
</protein>
<evidence type="ECO:0000256" key="5">
    <source>
        <dbReference type="ARBA" id="ARBA00024416"/>
    </source>
</evidence>
<reference evidence="8 10" key="1">
    <citation type="submission" date="2017-01" db="EMBL/GenBank/DDBJ databases">
        <authorList>
            <person name="Wolfgang W.J."/>
            <person name="Cole J."/>
            <person name="Wroblewski D."/>
            <person name="Mcginnis J."/>
            <person name="Musser K.A."/>
        </authorList>
    </citation>
    <scope>NUCLEOTIDE SEQUENCE [LARGE SCALE GENOMIC DNA]</scope>
    <source>
        <strain evidence="8 10">DSM 21643</strain>
    </source>
</reference>
<comment type="catalytic activity">
    <reaction evidence="7">
        <text>dTDP-beta-L-rhamnose + L-arginyl-[protein] = N(omega)-(alpha-L-rhamnosyl)-L-arginyl-[protein] + dTDP + H(+)</text>
        <dbReference type="Rhea" id="RHEA:66692"/>
        <dbReference type="Rhea" id="RHEA-COMP:10532"/>
        <dbReference type="Rhea" id="RHEA-COMP:17096"/>
        <dbReference type="ChEBI" id="CHEBI:15378"/>
        <dbReference type="ChEBI" id="CHEBI:29965"/>
        <dbReference type="ChEBI" id="CHEBI:57510"/>
        <dbReference type="ChEBI" id="CHEBI:58369"/>
        <dbReference type="ChEBI" id="CHEBI:167445"/>
    </reaction>
    <physiologicalReaction direction="left-to-right" evidence="7">
        <dbReference type="Rhea" id="RHEA:66693"/>
    </physiologicalReaction>
</comment>
<dbReference type="EMBL" id="LT906434">
    <property type="protein sequence ID" value="SNU80102.1"/>
    <property type="molecule type" value="Genomic_DNA"/>
</dbReference>
<comment type="similarity">
    <text evidence="4">Belongs to the glycosyltransferase 104 family.</text>
</comment>
<dbReference type="GO" id="GO:0106361">
    <property type="term" value="F:protein-arginine rhamnosyltransferase activity"/>
    <property type="evidence" value="ECO:0007669"/>
    <property type="project" value="InterPro"/>
</dbReference>
<dbReference type="AlphaFoldDB" id="A0AB38DS11"/>
<dbReference type="PIRSF" id="PIRSF015557">
    <property type="entry name" value="UCP015557"/>
    <property type="match status" value="1"/>
</dbReference>
<evidence type="ECO:0000256" key="7">
    <source>
        <dbReference type="ARBA" id="ARBA00048472"/>
    </source>
</evidence>
<evidence type="ECO:0000256" key="2">
    <source>
        <dbReference type="ARBA" id="ARBA00022679"/>
    </source>
</evidence>
<name>A0AB38DS11_9NEIS</name>
<organism evidence="9 11">
    <name type="scientific">Neisseria zoodegmatis</name>
    <dbReference type="NCBI Taxonomy" id="326523"/>
    <lineage>
        <taxon>Bacteria</taxon>
        <taxon>Pseudomonadati</taxon>
        <taxon>Pseudomonadota</taxon>
        <taxon>Betaproteobacteria</taxon>
        <taxon>Neisseriales</taxon>
        <taxon>Neisseriaceae</taxon>
        <taxon>Neisseria</taxon>
    </lineage>
</organism>
<keyword evidence="10" id="KW-1185">Reference proteome</keyword>
<dbReference type="KEGG" id="nzo:SAMEA4504057_1613"/>
<evidence type="ECO:0000313" key="8">
    <source>
        <dbReference type="EMBL" id="OSI10869.1"/>
    </source>
</evidence>
<evidence type="ECO:0000256" key="1">
    <source>
        <dbReference type="ARBA" id="ARBA00022676"/>
    </source>
</evidence>
<evidence type="ECO:0000313" key="11">
    <source>
        <dbReference type="Proteomes" id="UP000215033"/>
    </source>
</evidence>
<dbReference type="NCBIfam" id="TIGR03837">
    <property type="entry name" value="efp_Arg_rhamno"/>
    <property type="match status" value="1"/>
</dbReference>
<evidence type="ECO:0000313" key="10">
    <source>
        <dbReference type="Proteomes" id="UP000193466"/>
    </source>
</evidence>
<gene>
    <name evidence="8" type="ORF">BWD10_02855</name>
    <name evidence="9" type="ORF">SAMEA4504057_01613</name>
</gene>
<accession>A0AB38DS11</accession>
<dbReference type="EMBL" id="MTBM01000003">
    <property type="protein sequence ID" value="OSI10869.1"/>
    <property type="molecule type" value="Genomic_DNA"/>
</dbReference>
<proteinExistence type="inferred from homology"/>
<reference evidence="9 11" key="2">
    <citation type="submission" date="2017-06" db="EMBL/GenBank/DDBJ databases">
        <authorList>
            <consortium name="Pathogen Informatics"/>
        </authorList>
    </citation>
    <scope>NUCLEOTIDE SEQUENCE [LARGE SCALE GENOMIC DNA]</scope>
    <source>
        <strain evidence="9 11">NCTC12230</strain>
    </source>
</reference>
<dbReference type="Proteomes" id="UP000215033">
    <property type="component" value="Chromosome 1"/>
</dbReference>
<evidence type="ECO:0000256" key="4">
    <source>
        <dbReference type="ARBA" id="ARBA00024346"/>
    </source>
</evidence>
<comment type="function">
    <text evidence="3">Protein-arginine rhamnosyltransferase that catalyzes the transfer of a single rhamnose to elongation factor P (EF-P) on 'Lys-32', a modification required for EF-P-dependent rescue of polyproline stalled ribosomes.</text>
</comment>
<dbReference type="Proteomes" id="UP000193466">
    <property type="component" value="Unassembled WGS sequence"/>
</dbReference>